<accession>A0A699GL17</accession>
<name>A0A699GL17_TANCI</name>
<dbReference type="AlphaFoldDB" id="A0A699GL17"/>
<sequence>MTSFDYRLNPLYPIKECLSCGALYTTDYCCSEGNLGDKIICDLDKTLDFSQRSPQNCPKCGHPVNGHYCQGCALLCKKFKEDLFTSGIENGILQDSFEPSNDNTNVVNAPREPFVGIQGPGKNSSQSTSQINHHYYYGCGDPLEGIFCHQCTCELCGNGAHYGYNCPSKVPIIPNPEPFNNQTIKELLPTVQSFDPKAVLVHDSPNIFDPPP</sequence>
<comment type="caution">
    <text evidence="1">The sequence shown here is derived from an EMBL/GenBank/DDBJ whole genome shotgun (WGS) entry which is preliminary data.</text>
</comment>
<reference evidence="1" key="1">
    <citation type="journal article" date="2019" name="Sci. Rep.">
        <title>Draft genome of Tanacetum cinerariifolium, the natural source of mosquito coil.</title>
        <authorList>
            <person name="Yamashiro T."/>
            <person name="Shiraishi A."/>
            <person name="Satake H."/>
            <person name="Nakayama K."/>
        </authorList>
    </citation>
    <scope>NUCLEOTIDE SEQUENCE</scope>
</reference>
<proteinExistence type="predicted"/>
<gene>
    <name evidence="1" type="ORF">Tci_001366</name>
</gene>
<protein>
    <submittedName>
        <fullName evidence="1">Uncharacterized protein</fullName>
    </submittedName>
</protein>
<dbReference type="EMBL" id="BKCJ010000064">
    <property type="protein sequence ID" value="GEU29388.1"/>
    <property type="molecule type" value="Genomic_DNA"/>
</dbReference>
<evidence type="ECO:0000313" key="1">
    <source>
        <dbReference type="EMBL" id="GEU29388.1"/>
    </source>
</evidence>
<organism evidence="1">
    <name type="scientific">Tanacetum cinerariifolium</name>
    <name type="common">Dalmatian daisy</name>
    <name type="synonym">Chrysanthemum cinerariifolium</name>
    <dbReference type="NCBI Taxonomy" id="118510"/>
    <lineage>
        <taxon>Eukaryota</taxon>
        <taxon>Viridiplantae</taxon>
        <taxon>Streptophyta</taxon>
        <taxon>Embryophyta</taxon>
        <taxon>Tracheophyta</taxon>
        <taxon>Spermatophyta</taxon>
        <taxon>Magnoliopsida</taxon>
        <taxon>eudicotyledons</taxon>
        <taxon>Gunneridae</taxon>
        <taxon>Pentapetalae</taxon>
        <taxon>asterids</taxon>
        <taxon>campanulids</taxon>
        <taxon>Asterales</taxon>
        <taxon>Asteraceae</taxon>
        <taxon>Asteroideae</taxon>
        <taxon>Anthemideae</taxon>
        <taxon>Anthemidinae</taxon>
        <taxon>Tanacetum</taxon>
    </lineage>
</organism>